<gene>
    <name evidence="5" type="primary">SPSB3</name>
    <name evidence="5" type="ORF">hCG_42718</name>
</gene>
<dbReference type="PROSITE" id="PS50225">
    <property type="entry name" value="SOCS"/>
    <property type="match status" value="1"/>
</dbReference>
<dbReference type="InterPro" id="IPR013320">
    <property type="entry name" value="ConA-like_dom_sf"/>
</dbReference>
<dbReference type="SUPFAM" id="SSF49899">
    <property type="entry name" value="Concanavalin A-like lectins/glucanases"/>
    <property type="match status" value="1"/>
</dbReference>
<protein>
    <submittedName>
        <fullName evidence="5">SplA/ryanodine receptor domain and SOCS box containing 3, isoform CRA_c</fullName>
    </submittedName>
    <submittedName>
        <fullName evidence="4">cDNA FLJ25121 fis, clone CBR06051</fullName>
    </submittedName>
</protein>
<dbReference type="InterPro" id="IPR050672">
    <property type="entry name" value="FBXO45-Fsn/SPSB_families"/>
</dbReference>
<feature type="region of interest" description="Disordered" evidence="2">
    <location>
        <begin position="131"/>
        <end position="159"/>
    </location>
</feature>
<evidence type="ECO:0000313" key="5">
    <source>
        <dbReference type="EMBL" id="EAW85621.1"/>
    </source>
</evidence>
<dbReference type="ProteomicsDB" id="77243"/>
<dbReference type="PANTHER" id="PTHR12245:SF5">
    <property type="entry name" value="SPRY DOMAIN-CONTAINING SOCS BOX PROTEIN 3"/>
    <property type="match status" value="1"/>
</dbReference>
<dbReference type="SMART" id="SM00969">
    <property type="entry name" value="SOCS_box"/>
    <property type="match status" value="1"/>
</dbReference>
<dbReference type="PeptideAtlas" id="Q96LS6"/>
<comment type="pathway">
    <text evidence="1">Protein modification; protein ubiquitination.</text>
</comment>
<reference evidence="4" key="2">
    <citation type="submission" date="2001-10" db="EMBL/GenBank/DDBJ databases">
        <title>NEDO human cDNA sequencing project.</title>
        <authorList>
            <person name="Tashiro H."/>
            <person name="Yamazaki M."/>
            <person name="Watanabe K."/>
            <person name="Kumagai A."/>
            <person name="Itakura S."/>
            <person name="Fukuzumi Y."/>
            <person name="Fujimori Y."/>
            <person name="Komiyama M."/>
            <person name="Suzuki Y."/>
            <person name="Hata H."/>
            <person name="Nakagawa K."/>
            <person name="Mizuno S."/>
            <person name="Morinaga M."/>
            <person name="Kawamura M."/>
            <person name="Sugiyama T."/>
            <person name="Irie R."/>
            <person name="Otsuki T."/>
            <person name="Sato H."/>
            <person name="Nishikawa T."/>
            <person name="Sugiyama A."/>
            <person name="Kawakami B."/>
            <person name="Nagai K."/>
            <person name="Isogai T."/>
            <person name="Sugano S."/>
        </authorList>
    </citation>
    <scope>NUCLEOTIDE SEQUENCE</scope>
    <source>
        <tissue evidence="4">Brain</tissue>
    </source>
</reference>
<feature type="domain" description="SOCS box" evidence="3">
    <location>
        <begin position="76"/>
        <end position="113"/>
    </location>
</feature>
<dbReference type="EMBL" id="CH471112">
    <property type="protein sequence ID" value="EAW85621.1"/>
    <property type="molecule type" value="Genomic_DNA"/>
</dbReference>
<proteinExistence type="evidence at transcript level"/>
<dbReference type="Gene3D" id="2.60.120.920">
    <property type="match status" value="1"/>
</dbReference>
<dbReference type="GO" id="GO:0016567">
    <property type="term" value="P:protein ubiquitination"/>
    <property type="evidence" value="ECO:0007669"/>
    <property type="project" value="UniProtKB-UniPathway"/>
</dbReference>
<sequence length="159" mass="17749">MEYSCGTAAIRGTKELGEGQHFWEIKMTSPVYGTLTFFKNRKCIGVAATKLQNKRFYPMVCSTAARSSMKVTRSCASATSLQYLCCHRLRQLRPDSGDTLEGLPLPPGLKQVLHNKLGWVLSMSCSRRKAPVSDPQAATSAHPSSREPRPCQRKRCRRT</sequence>
<organism evidence="4">
    <name type="scientific">Homo sapiens</name>
    <name type="common">Human</name>
    <dbReference type="NCBI Taxonomy" id="9606"/>
    <lineage>
        <taxon>Eukaryota</taxon>
        <taxon>Metazoa</taxon>
        <taxon>Chordata</taxon>
        <taxon>Craniata</taxon>
        <taxon>Vertebrata</taxon>
        <taxon>Euteleostomi</taxon>
        <taxon>Mammalia</taxon>
        <taxon>Eutheria</taxon>
        <taxon>Euarchontoglires</taxon>
        <taxon>Primates</taxon>
        <taxon>Haplorrhini</taxon>
        <taxon>Catarrhini</taxon>
        <taxon>Hominidae</taxon>
        <taxon>Homo</taxon>
    </lineage>
</organism>
<evidence type="ECO:0000256" key="1">
    <source>
        <dbReference type="ARBA" id="ARBA00004906"/>
    </source>
</evidence>
<evidence type="ECO:0000256" key="2">
    <source>
        <dbReference type="SAM" id="MobiDB-lite"/>
    </source>
</evidence>
<evidence type="ECO:0000259" key="3">
    <source>
        <dbReference type="PROSITE" id="PS50225"/>
    </source>
</evidence>
<reference evidence="5" key="3">
    <citation type="submission" date="2005-09" db="EMBL/GenBank/DDBJ databases">
        <authorList>
            <person name="Mural R.J."/>
            <person name="Istrail S."/>
            <person name="Sutton G."/>
            <person name="Florea L."/>
            <person name="Halpern A.L."/>
            <person name="Mobarry C.M."/>
            <person name="Lippert R."/>
            <person name="Walenz B."/>
            <person name="Shatkay H."/>
            <person name="Dew I."/>
            <person name="Miller J.R."/>
            <person name="Flanigan M.J."/>
            <person name="Edwards N.J."/>
            <person name="Bolanos R."/>
            <person name="Fasulo D."/>
            <person name="Halldorsson B.V."/>
            <person name="Hannenhalli S."/>
            <person name="Turner R."/>
            <person name="Yooseph S."/>
            <person name="Lu F."/>
            <person name="Nusskern D.R."/>
            <person name="Shue B.C."/>
            <person name="Zheng X.H."/>
            <person name="Zhong F."/>
            <person name="Delcher A.L."/>
            <person name="Huson D.H."/>
            <person name="Kravitz S.A."/>
            <person name="Mouchard L."/>
            <person name="Reinert K."/>
            <person name="Remington K.A."/>
            <person name="Clark A.G."/>
            <person name="Waterman M.S."/>
            <person name="Eichler E.E."/>
            <person name="Adams M.D."/>
            <person name="Hunkapiller M.W."/>
            <person name="Myers E.W."/>
            <person name="Venter J.C."/>
        </authorList>
    </citation>
    <scope>NUCLEOTIDE SEQUENCE</scope>
</reference>
<dbReference type="UniPathway" id="UPA00143"/>
<evidence type="ECO:0000313" key="4">
    <source>
        <dbReference type="EMBL" id="BAB71594.1"/>
    </source>
</evidence>
<dbReference type="InterPro" id="IPR001496">
    <property type="entry name" value="SOCS_box"/>
</dbReference>
<dbReference type="ChiTaRS" id="SPSB3">
    <property type="organism name" value="human"/>
</dbReference>
<reference evidence="5" key="1">
    <citation type="journal article" date="2001" name="Science">
        <title>The sequence of the human genome.</title>
        <authorList>
            <person name="Venter J.C."/>
            <person name="Adams M.D."/>
            <person name="Myers E.W."/>
            <person name="Li P.W."/>
            <person name="Mural R.J."/>
            <person name="Sutton G.G."/>
            <person name="Smith H.O."/>
            <person name="Yandell M."/>
            <person name="Evans C.A."/>
            <person name="Holt R.A."/>
            <person name="Gocayne J.D."/>
            <person name="Amanatides P."/>
            <person name="Ballew R.M."/>
            <person name="Huson D.H."/>
            <person name="Wortman J.R."/>
            <person name="Zhang Q."/>
            <person name="Kodira C.D."/>
            <person name="Zheng X.H."/>
            <person name="Chen L."/>
            <person name="Skupski M."/>
            <person name="Subramanian G."/>
            <person name="Thomas P.D."/>
            <person name="Zhang J."/>
            <person name="Gabor Miklos G.L."/>
            <person name="Nelson C."/>
            <person name="Broder S."/>
            <person name="Clark A.G."/>
            <person name="Nadeau J."/>
            <person name="McKusick V.A."/>
            <person name="Zinder N."/>
            <person name="Levine A.J."/>
            <person name="Roberts R.J."/>
            <person name="Simon M."/>
            <person name="Slayman C."/>
            <person name="Hunkapiller M."/>
            <person name="Bolanos R."/>
            <person name="Delcher A."/>
            <person name="Dew I."/>
            <person name="Fasulo D."/>
            <person name="Flanigan M."/>
            <person name="Florea L."/>
            <person name="Halpern A."/>
            <person name="Hannenhalli S."/>
            <person name="Kravitz S."/>
            <person name="Levy S."/>
            <person name="Mobarry C."/>
            <person name="Reinert K."/>
            <person name="Remington K."/>
            <person name="Abu-Threideh J."/>
            <person name="Beasley E."/>
            <person name="Biddick K."/>
            <person name="Bonazzi V."/>
            <person name="Brandon R."/>
            <person name="Cargill M."/>
            <person name="Chandramouliswaran I."/>
            <person name="Charlab R."/>
            <person name="Chaturvedi K."/>
            <person name="Deng Z."/>
            <person name="Di Francesco V."/>
            <person name="Dunn P."/>
            <person name="Eilbeck K."/>
            <person name="Evangelista C."/>
            <person name="Gabrielian A.E."/>
            <person name="Gan W."/>
            <person name="Ge W."/>
            <person name="Gong F."/>
            <person name="Gu Z."/>
            <person name="Guan P."/>
            <person name="Heiman T.J."/>
            <person name="Higgins M.E."/>
            <person name="Ji R.R."/>
            <person name="Ke Z."/>
            <person name="Ketchum K.A."/>
            <person name="Lai Z."/>
            <person name="Lei Y."/>
            <person name="Li Z."/>
            <person name="Li J."/>
            <person name="Liang Y."/>
            <person name="Lin X."/>
            <person name="Lu F."/>
            <person name="Merkulov G.V."/>
            <person name="Milshina N."/>
            <person name="Moore H.M."/>
            <person name="Naik A.K."/>
            <person name="Narayan V.A."/>
            <person name="Neelam B."/>
            <person name="Nusskern D."/>
            <person name="Rusch D.B."/>
            <person name="Salzberg S."/>
            <person name="Shao W."/>
            <person name="Shue B."/>
            <person name="Sun J."/>
            <person name="Wang Z."/>
            <person name="Wang A."/>
            <person name="Wang X."/>
            <person name="Wang J."/>
            <person name="Wei M."/>
            <person name="Wides R."/>
            <person name="Xiao C."/>
            <person name="Yan C."/>
            <person name="Yao A."/>
            <person name="Ye J."/>
            <person name="Zhan M."/>
            <person name="Zhang W."/>
            <person name="Zhang H."/>
            <person name="Zhao Q."/>
            <person name="Zheng L."/>
            <person name="Zhong F."/>
            <person name="Zhong W."/>
            <person name="Zhu S."/>
            <person name="Zhao S."/>
            <person name="Gilbert D."/>
            <person name="Baumhueter S."/>
            <person name="Spier G."/>
            <person name="Carter C."/>
            <person name="Cravchik A."/>
            <person name="Woodage T."/>
            <person name="Ali F."/>
            <person name="An H."/>
            <person name="Awe A."/>
            <person name="Baldwin D."/>
            <person name="Baden H."/>
            <person name="Barnstead M."/>
            <person name="Barrow I."/>
            <person name="Beeson K."/>
            <person name="Busam D."/>
            <person name="Carver A."/>
            <person name="Center A."/>
            <person name="Cheng M.L."/>
            <person name="Curry L."/>
            <person name="Danaher S."/>
            <person name="Davenport L."/>
            <person name="Desilets R."/>
            <person name="Dietz S."/>
            <person name="Dodson K."/>
            <person name="Doup L."/>
            <person name="Ferriera S."/>
            <person name="Garg N."/>
            <person name="Gluecksmann A."/>
            <person name="Hart B."/>
            <person name="Haynes J."/>
            <person name="Haynes C."/>
            <person name="Heiner C."/>
            <person name="Hladun S."/>
            <person name="Hostin D."/>
            <person name="Houck J."/>
            <person name="Howland T."/>
            <person name="Ibegwam C."/>
            <person name="Johnson J."/>
            <person name="Kalush F."/>
            <person name="Kline L."/>
            <person name="Koduru S."/>
            <person name="Love A."/>
            <person name="Mann F."/>
            <person name="May D."/>
            <person name="McCawley S."/>
            <person name="McIntosh T."/>
            <person name="McMullen I."/>
            <person name="Moy M."/>
            <person name="Moy L."/>
            <person name="Murphy B."/>
            <person name="Nelson K."/>
            <person name="Pfannkoch C."/>
            <person name="Pratts E."/>
            <person name="Puri V."/>
            <person name="Qureshi H."/>
            <person name="Reardon M."/>
            <person name="Rodriguez R."/>
            <person name="Rogers Y.H."/>
            <person name="Romblad D."/>
            <person name="Ruhfel B."/>
            <person name="Scott R."/>
            <person name="Sitter C."/>
            <person name="Smallwood M."/>
            <person name="Stewart E."/>
            <person name="Strong R."/>
            <person name="Suh E."/>
            <person name="Thomas R."/>
            <person name="Tint N.N."/>
            <person name="Tse S."/>
            <person name="Vech C."/>
            <person name="Wang G."/>
            <person name="Wetter J."/>
            <person name="Williams S."/>
            <person name="Williams M."/>
            <person name="Windsor S."/>
            <person name="Winn-Deen E."/>
            <person name="Wolfe K."/>
            <person name="Zaveri J."/>
            <person name="Zaveri K."/>
            <person name="Abril J.F."/>
            <person name="Guigo R."/>
            <person name="Campbell M.J."/>
            <person name="Sjolander K.V."/>
            <person name="Karlak B."/>
            <person name="Kejariwal A."/>
            <person name="Mi H."/>
            <person name="Lazareva B."/>
            <person name="Hatton T."/>
            <person name="Narechania A."/>
            <person name="Diemer K."/>
            <person name="Muruganujan A."/>
            <person name="Guo N."/>
            <person name="Sato S."/>
            <person name="Bafna V."/>
            <person name="Istrail S."/>
            <person name="Lippert R."/>
            <person name="Schwartz R."/>
            <person name="Walenz B."/>
            <person name="Yooseph S."/>
            <person name="Allen D."/>
            <person name="Basu A."/>
            <person name="Baxendale J."/>
            <person name="Blick L."/>
            <person name="Caminha M."/>
            <person name="Carnes-Stine J."/>
            <person name="Caulk P."/>
            <person name="Chiang Y.H."/>
            <person name="Coyne M."/>
            <person name="Dahlke C."/>
            <person name="Mays A."/>
            <person name="Dombroski M."/>
            <person name="Donnelly M."/>
            <person name="Ely D."/>
            <person name="Esparham S."/>
            <person name="Fosler C."/>
            <person name="Gire H."/>
            <person name="Glanowski S."/>
            <person name="Glasser K."/>
            <person name="Glodek A."/>
            <person name="Gorokhov M."/>
            <person name="Graham K."/>
            <person name="Gropman B."/>
            <person name="Harris M."/>
            <person name="Heil J."/>
            <person name="Henderson S."/>
            <person name="Hoover J."/>
            <person name="Jennings D."/>
            <person name="Jordan C."/>
            <person name="Jordan J."/>
            <person name="Kasha J."/>
            <person name="Kagan L."/>
            <person name="Kraft C."/>
            <person name="Levitsky A."/>
            <person name="Lewis M."/>
            <person name="Liu X."/>
            <person name="Lopez J."/>
            <person name="Ma D."/>
            <person name="Majoros W."/>
            <person name="McDaniel J."/>
            <person name="Murphy S."/>
            <person name="Newman M."/>
            <person name="Nguyen T."/>
            <person name="Nguyen N."/>
            <person name="Nodell M."/>
            <person name="Pan S."/>
            <person name="Peck J."/>
            <person name="Peterson M."/>
            <person name="Rowe W."/>
            <person name="Sanders R."/>
            <person name="Scott J."/>
            <person name="Simpson M."/>
            <person name="Smith T."/>
            <person name="Sprague A."/>
            <person name="Stockwell T."/>
            <person name="Turner R."/>
            <person name="Venter E."/>
            <person name="Wang M."/>
            <person name="Wen M."/>
            <person name="Wu D."/>
            <person name="Wu M."/>
            <person name="Xia A."/>
            <person name="Zandieh A."/>
            <person name="Zhu X."/>
        </authorList>
    </citation>
    <scope>NUCLEOTIDE SEQUENCE</scope>
</reference>
<dbReference type="OrthoDB" id="5951542at2759"/>
<name>Q96LS6_HUMAN</name>
<keyword evidence="5" id="KW-0675">Receptor</keyword>
<dbReference type="PANTHER" id="PTHR12245">
    <property type="entry name" value="SPRY DOMAIN CONTAINING SOCS BOX PROTEIN"/>
    <property type="match status" value="1"/>
</dbReference>
<accession>Q96LS6</accession>
<dbReference type="EMBL" id="AK057850">
    <property type="protein sequence ID" value="BAB71594.1"/>
    <property type="molecule type" value="mRNA"/>
</dbReference>
<dbReference type="AlphaFoldDB" id="Q96LS6"/>
<dbReference type="InterPro" id="IPR043136">
    <property type="entry name" value="B30.2/SPRY_sf"/>
</dbReference>